<dbReference type="InterPro" id="IPR011579">
    <property type="entry name" value="ATPase_dom"/>
</dbReference>
<sequence>MFKYIERFFAEISKKRVPVLIIDELQVIGDLKIDGLLVYKLFNFFVRLTKELHLAHVFVVTSDSLFLEQVYIETVLKGRCRYLLVDDFDYETTAAFLKGYDITCEDARVAWEYCGGKPVCLVELINCRNREEKAKEMFTFRIGELETQLKLVKELGDEIMIGSKRCDVHYEKLVSALKMFVKRDEIGMNEVDEVSKRYLVKENILFVDPLTAMIAPQSMLDLSAIREVMRDA</sequence>
<dbReference type="Pfam" id="PF01637">
    <property type="entry name" value="ATPase_2"/>
    <property type="match status" value="1"/>
</dbReference>
<dbReference type="EMBL" id="MT630694">
    <property type="protein sequence ID" value="QNO41980.1"/>
    <property type="molecule type" value="Genomic_DNA"/>
</dbReference>
<protein>
    <submittedName>
        <fullName evidence="8">Putative ATP-binding protein</fullName>
    </submittedName>
</protein>
<evidence type="ECO:0000256" key="2">
    <source>
        <dbReference type="ARBA" id="ARBA00022741"/>
    </source>
</evidence>
<proteinExistence type="inferred from homology"/>
<evidence type="ECO:0000313" key="6">
    <source>
        <dbReference type="EMBL" id="QNO41576.1"/>
    </source>
</evidence>
<dbReference type="PANTHER" id="PTHR37096">
    <property type="entry name" value="YALI0E33429P"/>
    <property type="match status" value="1"/>
</dbReference>
<dbReference type="PANTHER" id="PTHR37096:SF1">
    <property type="entry name" value="AAA+ ATPASE DOMAIN-CONTAINING PROTEIN"/>
    <property type="match status" value="1"/>
</dbReference>
<evidence type="ECO:0000313" key="8">
    <source>
        <dbReference type="EMBL" id="QNO48286.1"/>
    </source>
</evidence>
<dbReference type="Gene3D" id="1.10.10.10">
    <property type="entry name" value="Winged helix-like DNA-binding domain superfamily/Winged helix DNA-binding domain"/>
    <property type="match status" value="1"/>
</dbReference>
<evidence type="ECO:0000259" key="4">
    <source>
        <dbReference type="Pfam" id="PF01637"/>
    </source>
</evidence>
<dbReference type="InterPro" id="IPR049081">
    <property type="entry name" value="MJ1010-like_2nd"/>
</dbReference>
<dbReference type="EMBL" id="MT631318">
    <property type="protein sequence ID" value="QNO48286.1"/>
    <property type="molecule type" value="Genomic_DNA"/>
</dbReference>
<dbReference type="InterPro" id="IPR027417">
    <property type="entry name" value="P-loop_NTPase"/>
</dbReference>
<keyword evidence="3 8" id="KW-0067">ATP-binding</keyword>
<reference evidence="8" key="1">
    <citation type="submission" date="2020-06" db="EMBL/GenBank/DDBJ databases">
        <title>Unique genomic features of the anaerobic methanotrophic archaea.</title>
        <authorList>
            <person name="Chadwick G.L."/>
            <person name="Skennerton C.T."/>
            <person name="Laso-Perez R."/>
            <person name="Leu A.O."/>
            <person name="Speth D.R."/>
            <person name="Yu H."/>
            <person name="Morgan-Lang C."/>
            <person name="Hatzenpichler R."/>
            <person name="Goudeau D."/>
            <person name="Malmstrom R."/>
            <person name="Brazelton W.J."/>
            <person name="Woyke T."/>
            <person name="Hallam S.J."/>
            <person name="Tyson G.W."/>
            <person name="Wegener G."/>
            <person name="Boetius A."/>
            <person name="Orphan V."/>
        </authorList>
    </citation>
    <scope>NUCLEOTIDE SEQUENCE</scope>
</reference>
<accession>A0A7G9YJV2</accession>
<dbReference type="EMBL" id="MT630652">
    <property type="protein sequence ID" value="QNO41576.1"/>
    <property type="molecule type" value="Genomic_DNA"/>
</dbReference>
<dbReference type="SUPFAM" id="SSF52540">
    <property type="entry name" value="P-loop containing nucleoside triphosphate hydrolases"/>
    <property type="match status" value="1"/>
</dbReference>
<evidence type="ECO:0000256" key="1">
    <source>
        <dbReference type="ARBA" id="ARBA00006755"/>
    </source>
</evidence>
<feature type="domain" description="ATPase" evidence="4">
    <location>
        <begin position="2"/>
        <end position="124"/>
    </location>
</feature>
<dbReference type="InterPro" id="IPR051667">
    <property type="entry name" value="Archaeal_ATPase_domain"/>
</dbReference>
<keyword evidence="2" id="KW-0547">Nucleotide-binding</keyword>
<dbReference type="AlphaFoldDB" id="A0A7G9YJV2"/>
<dbReference type="Pfam" id="PF21690">
    <property type="entry name" value="MJ1010-like_2nd"/>
    <property type="match status" value="1"/>
</dbReference>
<dbReference type="InterPro" id="IPR036388">
    <property type="entry name" value="WH-like_DNA-bd_sf"/>
</dbReference>
<dbReference type="GO" id="GO:0005524">
    <property type="term" value="F:ATP binding"/>
    <property type="evidence" value="ECO:0007669"/>
    <property type="project" value="UniProtKB-KW"/>
</dbReference>
<evidence type="ECO:0000259" key="5">
    <source>
        <dbReference type="Pfam" id="PF21690"/>
    </source>
</evidence>
<organism evidence="8">
    <name type="scientific">Candidatus Methanogaster sp. ANME-2c ERB4</name>
    <dbReference type="NCBI Taxonomy" id="2759911"/>
    <lineage>
        <taxon>Archaea</taxon>
        <taxon>Methanobacteriati</taxon>
        <taxon>Methanobacteriota</taxon>
        <taxon>Stenosarchaea group</taxon>
        <taxon>Methanomicrobia</taxon>
        <taxon>Methanosarcinales</taxon>
        <taxon>ANME-2 cluster</taxon>
        <taxon>Candidatus Methanogasteraceae</taxon>
        <taxon>Candidatus Methanogaster</taxon>
    </lineage>
</organism>
<gene>
    <name evidence="6" type="ORF">AIPDDCKC_00006</name>
    <name evidence="8" type="ORF">LLAPOPPF_00006</name>
    <name evidence="7" type="ORF">OOPOHPBF_00004</name>
</gene>
<evidence type="ECO:0000256" key="3">
    <source>
        <dbReference type="ARBA" id="ARBA00022840"/>
    </source>
</evidence>
<comment type="similarity">
    <text evidence="1">Belongs to the archaeal ATPase family.</text>
</comment>
<feature type="domain" description="Uncharacterized ATP-binding protein MJ1010-like C-terminal" evidence="5">
    <location>
        <begin position="146"/>
        <end position="229"/>
    </location>
</feature>
<name>A0A7G9YJV2_9EURY</name>
<evidence type="ECO:0000313" key="7">
    <source>
        <dbReference type="EMBL" id="QNO41980.1"/>
    </source>
</evidence>